<organism evidence="1 2">
    <name type="scientific">Hymenobacter frigidus</name>
    <dbReference type="NCBI Taxonomy" id="1524095"/>
    <lineage>
        <taxon>Bacteria</taxon>
        <taxon>Pseudomonadati</taxon>
        <taxon>Bacteroidota</taxon>
        <taxon>Cytophagia</taxon>
        <taxon>Cytophagales</taxon>
        <taxon>Hymenobacteraceae</taxon>
        <taxon>Hymenobacter</taxon>
    </lineage>
</organism>
<dbReference type="SUPFAM" id="SSF47240">
    <property type="entry name" value="Ferritin-like"/>
    <property type="match status" value="1"/>
</dbReference>
<dbReference type="EMBL" id="BMGY01000008">
    <property type="protein sequence ID" value="GGH82957.1"/>
    <property type="molecule type" value="Genomic_DNA"/>
</dbReference>
<dbReference type="Pfam" id="PF13668">
    <property type="entry name" value="Ferritin_2"/>
    <property type="match status" value="1"/>
</dbReference>
<dbReference type="RefSeq" id="WP_188561142.1">
    <property type="nucleotide sequence ID" value="NZ_BMGY01000008.1"/>
</dbReference>
<dbReference type="InterPro" id="IPR006311">
    <property type="entry name" value="TAT_signal"/>
</dbReference>
<evidence type="ECO:0008006" key="3">
    <source>
        <dbReference type="Google" id="ProtNLM"/>
    </source>
</evidence>
<dbReference type="InterPro" id="IPR009078">
    <property type="entry name" value="Ferritin-like_SF"/>
</dbReference>
<proteinExistence type="predicted"/>
<reference evidence="2" key="1">
    <citation type="journal article" date="2019" name="Int. J. Syst. Evol. Microbiol.">
        <title>The Global Catalogue of Microorganisms (GCM) 10K type strain sequencing project: providing services to taxonomists for standard genome sequencing and annotation.</title>
        <authorList>
            <consortium name="The Broad Institute Genomics Platform"/>
            <consortium name="The Broad Institute Genome Sequencing Center for Infectious Disease"/>
            <person name="Wu L."/>
            <person name="Ma J."/>
        </authorList>
    </citation>
    <scope>NUCLEOTIDE SEQUENCE [LARGE SCALE GENOMIC DNA]</scope>
    <source>
        <strain evidence="2">CGMCC 1.14966</strain>
    </source>
</reference>
<keyword evidence="2" id="KW-1185">Reference proteome</keyword>
<sequence length="282" mass="30348">MKLISLLDQLAAAPATTATPRRALLQHLGRAAVAALPLAAALPAAASTNDTAYDALTQLLLLERLQLAFYTRALAVPGLIPTAQTADFQRLRTHQEQHVTFLTQALQGAGSLVPALPAFDFSGRRRVASNPELFPNVLSDYDAFLALAQQLEDLGVRLYKTHAFAVVNDLQLTLAVLRLHPVEAQHSAHVRGLRRGRGVVVENWPSDSDAAITRPAAAQILTTAATGGEENILQYQTPGKPIVFSDFLLIRDNTAIHDSALPEAFDEPVNSAIAQAALNLFF</sequence>
<comment type="caution">
    <text evidence="1">The sequence shown here is derived from an EMBL/GenBank/DDBJ whole genome shotgun (WGS) entry which is preliminary data.</text>
</comment>
<dbReference type="PROSITE" id="PS51318">
    <property type="entry name" value="TAT"/>
    <property type="match status" value="1"/>
</dbReference>
<evidence type="ECO:0000313" key="1">
    <source>
        <dbReference type="EMBL" id="GGH82957.1"/>
    </source>
</evidence>
<protein>
    <recommendedName>
        <fullName evidence="3">Ferritin-like domain-containing protein</fullName>
    </recommendedName>
</protein>
<name>A0ABQ2A2S0_9BACT</name>
<accession>A0ABQ2A2S0</accession>
<gene>
    <name evidence="1" type="ORF">GCM10011495_11950</name>
</gene>
<evidence type="ECO:0000313" key="2">
    <source>
        <dbReference type="Proteomes" id="UP000637774"/>
    </source>
</evidence>
<dbReference type="Proteomes" id="UP000637774">
    <property type="component" value="Unassembled WGS sequence"/>
</dbReference>